<dbReference type="EMBL" id="CP001016">
    <property type="protein sequence ID" value="ACB96331.1"/>
    <property type="molecule type" value="Genomic_DNA"/>
</dbReference>
<dbReference type="InterPro" id="IPR018087">
    <property type="entry name" value="Glyco_hydro_5_CS"/>
</dbReference>
<dbReference type="Proteomes" id="UP000001695">
    <property type="component" value="Chromosome"/>
</dbReference>
<dbReference type="Pfam" id="PF00150">
    <property type="entry name" value="Cellulase"/>
    <property type="match status" value="1"/>
</dbReference>
<keyword evidence="7" id="KW-1185">Reference proteome</keyword>
<sequence length="437" mass="48966">MKRSTGLLCFTLFLAIPCQSAFPVATETNWLKDQSIGKSFGVQIKEWNTKPEELDEIKASGFGLLRYGIAWRNVENESGSYIWTQYDRFIEQVRARHLRSIIILYGGHPDYSGEIDAPHDATNLNHVQTLIRAPTDKRAVQAFARFAAAAAQRYRGDDIIWEIWNEPDLNYFWPPKTDPNAYAKLAVATCQSIRDVAPNTKIIGPAAAGMPSLQDWLGLGLIATVLRSPASSCFDAISVHSYRMEPNKAPKSPESVMKDNTSALAFIAEHTRKGQHPLPLICSEWGFSSIEVTPEQQADYVMRMHLSNLLSGVPVTIWYEWRDSMQGETDSEAHYGLIDYVGKDKPAIKAVRAILPLIHDDVIERRIVVMDPRDYVLRLRHPDGKHALLFWSTRPASEASSLLALEQDKSIPMASAPQLIETEENAPQVTVKNVEGP</sequence>
<evidence type="ECO:0000313" key="7">
    <source>
        <dbReference type="Proteomes" id="UP000001695"/>
    </source>
</evidence>
<keyword evidence="1 3" id="KW-0378">Hydrolase</keyword>
<feature type="domain" description="Glycoside hydrolase family 5" evidence="5">
    <location>
        <begin position="49"/>
        <end position="318"/>
    </location>
</feature>
<comment type="similarity">
    <text evidence="3">Belongs to the glycosyl hydrolase 5 (cellulase A) family.</text>
</comment>
<gene>
    <name evidence="6" type="ordered locus">Bind_2759</name>
</gene>
<keyword evidence="2 3" id="KW-0326">Glycosidase</keyword>
<dbReference type="RefSeq" id="WP_012385682.1">
    <property type="nucleotide sequence ID" value="NC_010581.1"/>
</dbReference>
<dbReference type="InterPro" id="IPR051923">
    <property type="entry name" value="Glycosyl_Hydrolase_39"/>
</dbReference>
<dbReference type="Gene3D" id="3.20.20.80">
    <property type="entry name" value="Glycosidases"/>
    <property type="match status" value="1"/>
</dbReference>
<dbReference type="GO" id="GO:0000272">
    <property type="term" value="P:polysaccharide catabolic process"/>
    <property type="evidence" value="ECO:0007669"/>
    <property type="project" value="InterPro"/>
</dbReference>
<dbReference type="InterPro" id="IPR001547">
    <property type="entry name" value="Glyco_hydro_5"/>
</dbReference>
<keyword evidence="4" id="KW-0732">Signal</keyword>
<organism evidence="6 7">
    <name type="scientific">Beijerinckia indica subsp. indica (strain ATCC 9039 / DSM 1715 / NCIMB 8712)</name>
    <dbReference type="NCBI Taxonomy" id="395963"/>
    <lineage>
        <taxon>Bacteria</taxon>
        <taxon>Pseudomonadati</taxon>
        <taxon>Pseudomonadota</taxon>
        <taxon>Alphaproteobacteria</taxon>
        <taxon>Hyphomicrobiales</taxon>
        <taxon>Beijerinckiaceae</taxon>
        <taxon>Beijerinckia</taxon>
    </lineage>
</organism>
<dbReference type="PANTHER" id="PTHR12631:SF10">
    <property type="entry name" value="BETA-XYLOSIDASE-LIKE PROTEIN-RELATED"/>
    <property type="match status" value="1"/>
</dbReference>
<dbReference type="InterPro" id="IPR017853">
    <property type="entry name" value="GH"/>
</dbReference>
<accession>B2IJV6</accession>
<dbReference type="SUPFAM" id="SSF51445">
    <property type="entry name" value="(Trans)glycosidases"/>
    <property type="match status" value="1"/>
</dbReference>
<protein>
    <submittedName>
        <fullName evidence="6">Glycoside hydrolase family 5</fullName>
    </submittedName>
</protein>
<dbReference type="KEGG" id="bid:Bind_2759"/>
<name>B2IJV6_BEII9</name>
<dbReference type="CAZy" id="GH39">
    <property type="family name" value="Glycoside Hydrolase Family 39"/>
</dbReference>
<dbReference type="PANTHER" id="PTHR12631">
    <property type="entry name" value="ALPHA-L-IDURONIDASE"/>
    <property type="match status" value="1"/>
</dbReference>
<evidence type="ECO:0000256" key="4">
    <source>
        <dbReference type="SAM" id="SignalP"/>
    </source>
</evidence>
<dbReference type="STRING" id="395963.Bind_2759"/>
<evidence type="ECO:0000259" key="5">
    <source>
        <dbReference type="Pfam" id="PF00150"/>
    </source>
</evidence>
<evidence type="ECO:0000256" key="1">
    <source>
        <dbReference type="ARBA" id="ARBA00022801"/>
    </source>
</evidence>
<dbReference type="GO" id="GO:0004553">
    <property type="term" value="F:hydrolase activity, hydrolyzing O-glycosyl compounds"/>
    <property type="evidence" value="ECO:0007669"/>
    <property type="project" value="InterPro"/>
</dbReference>
<feature type="chain" id="PRO_5002777165" evidence="4">
    <location>
        <begin position="22"/>
        <end position="437"/>
    </location>
</feature>
<dbReference type="HOGENOM" id="CLU_041401_1_0_5"/>
<dbReference type="PROSITE" id="PS00659">
    <property type="entry name" value="GLYCOSYL_HYDROL_F5"/>
    <property type="match status" value="1"/>
</dbReference>
<feature type="signal peptide" evidence="4">
    <location>
        <begin position="1"/>
        <end position="21"/>
    </location>
</feature>
<dbReference type="AlphaFoldDB" id="B2IJV6"/>
<evidence type="ECO:0000256" key="2">
    <source>
        <dbReference type="ARBA" id="ARBA00023295"/>
    </source>
</evidence>
<evidence type="ECO:0000256" key="3">
    <source>
        <dbReference type="RuleBase" id="RU361153"/>
    </source>
</evidence>
<reference evidence="6 7" key="2">
    <citation type="journal article" date="2010" name="J. Bacteriol.">
        <title>Complete genome sequence of Beijerinckia indica subsp. indica.</title>
        <authorList>
            <person name="Tamas I."/>
            <person name="Dedysh S.N."/>
            <person name="Liesack W."/>
            <person name="Stott M.B."/>
            <person name="Alam M."/>
            <person name="Murrell J.C."/>
            <person name="Dunfield P.F."/>
        </authorList>
    </citation>
    <scope>NUCLEOTIDE SEQUENCE [LARGE SCALE GENOMIC DNA]</scope>
    <source>
        <strain evidence="7">ATCC 9039 / DSM 1715 / NCIMB 8712</strain>
    </source>
</reference>
<proteinExistence type="inferred from homology"/>
<dbReference type="OrthoDB" id="9815836at2"/>
<dbReference type="eggNOG" id="COG3664">
    <property type="taxonomic scope" value="Bacteria"/>
</dbReference>
<reference evidence="7" key="1">
    <citation type="submission" date="2008-03" db="EMBL/GenBank/DDBJ databases">
        <title>Complete sequence of chromosome of Beijerinckia indica subsp. indica ATCC 9039.</title>
        <authorList>
            <consortium name="US DOE Joint Genome Institute"/>
            <person name="Copeland A."/>
            <person name="Lucas S."/>
            <person name="Lapidus A."/>
            <person name="Glavina del Rio T."/>
            <person name="Dalin E."/>
            <person name="Tice H."/>
            <person name="Bruce D."/>
            <person name="Goodwin L."/>
            <person name="Pitluck S."/>
            <person name="LaButti K."/>
            <person name="Schmutz J."/>
            <person name="Larimer F."/>
            <person name="Land M."/>
            <person name="Hauser L."/>
            <person name="Kyrpides N."/>
            <person name="Mikhailova N."/>
            <person name="Dunfield P.F."/>
            <person name="Dedysh S.N."/>
            <person name="Liesack W."/>
            <person name="Saw J.H."/>
            <person name="Alam M."/>
            <person name="Chen Y."/>
            <person name="Murrell J.C."/>
            <person name="Richardson P."/>
        </authorList>
    </citation>
    <scope>NUCLEOTIDE SEQUENCE [LARGE SCALE GENOMIC DNA]</scope>
    <source>
        <strain evidence="7">ATCC 9039 / DSM 1715 / NCIMB 8712</strain>
    </source>
</reference>
<evidence type="ECO:0000313" key="6">
    <source>
        <dbReference type="EMBL" id="ACB96331.1"/>
    </source>
</evidence>